<dbReference type="PANTHER" id="PTHR30050:SF5">
    <property type="entry name" value="DNAA REGULATORY INACTIVATOR HDA"/>
    <property type="match status" value="1"/>
</dbReference>
<dbReference type="GO" id="GO:0005886">
    <property type="term" value="C:plasma membrane"/>
    <property type="evidence" value="ECO:0007669"/>
    <property type="project" value="TreeGrafter"/>
</dbReference>
<dbReference type="KEGG" id="caul:KCG34_00695"/>
<dbReference type="EMBL" id="CP073078">
    <property type="protein sequence ID" value="QUD88448.1"/>
    <property type="molecule type" value="Genomic_DNA"/>
</dbReference>
<gene>
    <name evidence="1" type="ORF">KCG34_00695</name>
</gene>
<dbReference type="Gene3D" id="1.10.8.60">
    <property type="match status" value="1"/>
</dbReference>
<reference evidence="1" key="1">
    <citation type="submission" date="2021-04" db="EMBL/GenBank/DDBJ databases">
        <title>The complete genome sequence of Caulobacter sp. S6.</title>
        <authorList>
            <person name="Tang Y."/>
            <person name="Ouyang W."/>
            <person name="Liu Q."/>
            <person name="Huang B."/>
            <person name="Guo Z."/>
            <person name="Lei P."/>
        </authorList>
    </citation>
    <scope>NUCLEOTIDE SEQUENCE</scope>
    <source>
        <strain evidence="1">S6</strain>
    </source>
</reference>
<dbReference type="GO" id="GO:0003688">
    <property type="term" value="F:DNA replication origin binding"/>
    <property type="evidence" value="ECO:0007669"/>
    <property type="project" value="TreeGrafter"/>
</dbReference>
<dbReference type="RefSeq" id="WP_211938498.1">
    <property type="nucleotide sequence ID" value="NZ_CP073078.1"/>
</dbReference>
<evidence type="ECO:0000313" key="2">
    <source>
        <dbReference type="Proteomes" id="UP000676409"/>
    </source>
</evidence>
<dbReference type="InterPro" id="IPR027417">
    <property type="entry name" value="P-loop_NTPase"/>
</dbReference>
<keyword evidence="2" id="KW-1185">Reference proteome</keyword>
<accession>A0A975G0T4</accession>
<dbReference type="Gene3D" id="3.40.50.300">
    <property type="entry name" value="P-loop containing nucleotide triphosphate hydrolases"/>
    <property type="match status" value="1"/>
</dbReference>
<dbReference type="PANTHER" id="PTHR30050">
    <property type="entry name" value="CHROMOSOMAL REPLICATION INITIATOR PROTEIN DNAA"/>
    <property type="match status" value="1"/>
</dbReference>
<evidence type="ECO:0000313" key="1">
    <source>
        <dbReference type="EMBL" id="QUD88448.1"/>
    </source>
</evidence>
<proteinExistence type="predicted"/>
<name>A0A975G0T4_9CAUL</name>
<organism evidence="1 2">
    <name type="scientific">Phenylobacterium montanum</name>
    <dbReference type="NCBI Taxonomy" id="2823693"/>
    <lineage>
        <taxon>Bacteria</taxon>
        <taxon>Pseudomonadati</taxon>
        <taxon>Pseudomonadota</taxon>
        <taxon>Alphaproteobacteria</taxon>
        <taxon>Caulobacterales</taxon>
        <taxon>Caulobacteraceae</taxon>
        <taxon>Phenylobacterium</taxon>
    </lineage>
</organism>
<protein>
    <submittedName>
        <fullName evidence="1">Chromosomal replication initiator DnaA</fullName>
    </submittedName>
</protein>
<dbReference type="Proteomes" id="UP000676409">
    <property type="component" value="Chromosome"/>
</dbReference>
<dbReference type="GO" id="GO:0006270">
    <property type="term" value="P:DNA replication initiation"/>
    <property type="evidence" value="ECO:0007669"/>
    <property type="project" value="TreeGrafter"/>
</dbReference>
<dbReference type="AlphaFoldDB" id="A0A975G0T4"/>
<dbReference type="SUPFAM" id="SSF52540">
    <property type="entry name" value="P-loop containing nucleoside triphosphate hydrolases"/>
    <property type="match status" value="1"/>
</dbReference>
<sequence length="227" mass="25402">MARQLRLELRRQPSFRREDFIISPSNAAAVQALDAWPNWHAGRLALVGPAGSGKSHLARCWARRAHAVVLVAGADRPPDLSDLQDGRPVLIENADQGVPDDLLFHLINRADTEGCSLLLTARTPPATWPAELPDLRSRLNALHVALLPEPDDEILEAVLRKLFRDRNIKPSEELISYLLKRIERSVPYARSIVDRLDELADAEQKPVSRALARQILESDAETLNLFE</sequence>